<accession>A0A7E4UQM4</accession>
<evidence type="ECO:0000259" key="9">
    <source>
        <dbReference type="PROSITE" id="PS50011"/>
    </source>
</evidence>
<organism evidence="10 11">
    <name type="scientific">Panagrellus redivivus</name>
    <name type="common">Microworm</name>
    <dbReference type="NCBI Taxonomy" id="6233"/>
    <lineage>
        <taxon>Eukaryota</taxon>
        <taxon>Metazoa</taxon>
        <taxon>Ecdysozoa</taxon>
        <taxon>Nematoda</taxon>
        <taxon>Chromadorea</taxon>
        <taxon>Rhabditida</taxon>
        <taxon>Tylenchina</taxon>
        <taxon>Panagrolaimomorpha</taxon>
        <taxon>Panagrolaimoidea</taxon>
        <taxon>Panagrolaimidae</taxon>
        <taxon>Panagrellus</taxon>
    </lineage>
</organism>
<dbReference type="GO" id="GO:0000278">
    <property type="term" value="P:mitotic cell cycle"/>
    <property type="evidence" value="ECO:0007669"/>
    <property type="project" value="TreeGrafter"/>
</dbReference>
<reference evidence="11" key="2">
    <citation type="submission" date="2020-10" db="UniProtKB">
        <authorList>
            <consortium name="WormBaseParasite"/>
        </authorList>
    </citation>
    <scope>IDENTIFICATION</scope>
</reference>
<dbReference type="GO" id="GO:0005737">
    <property type="term" value="C:cytoplasm"/>
    <property type="evidence" value="ECO:0007669"/>
    <property type="project" value="TreeGrafter"/>
</dbReference>
<dbReference type="InterPro" id="IPR011009">
    <property type="entry name" value="Kinase-like_dom_sf"/>
</dbReference>
<evidence type="ECO:0000256" key="7">
    <source>
        <dbReference type="ARBA" id="ARBA00047899"/>
    </source>
</evidence>
<dbReference type="GO" id="GO:0005524">
    <property type="term" value="F:ATP binding"/>
    <property type="evidence" value="ECO:0007669"/>
    <property type="project" value="UniProtKB-KW"/>
</dbReference>
<evidence type="ECO:0000256" key="4">
    <source>
        <dbReference type="ARBA" id="ARBA00022741"/>
    </source>
</evidence>
<sequence length="275" mass="31165">MSEVVVTKTLSALSDTDSRAPNFVPLHKTFVVKGTYPKELLAAWNAFNKTKGSENTSPTEYDSVTRHYIVMALGFGGVDLESYVLRSYNKAMSILLQVALALAVAELELEFEHRDLHWGNILICEEDVPEFIEYVVEGNEVRVRSHGVRVVIIDFTNSRIFKDGVVVYMDLSVDEVLFQGQGDPQFQVYRDMRAINGDDWSLYKPETNALWLDYLVDKLFNGIEGKRPKFAKKQRDEAVKKLAFTKECSSAADFLKQSLPLFTAFYGSDTNDLFS</sequence>
<dbReference type="WBParaSite" id="Pan_g11551.t1">
    <property type="protein sequence ID" value="Pan_g11551.t1"/>
    <property type="gene ID" value="Pan_g11551"/>
</dbReference>
<keyword evidence="10" id="KW-1185">Reference proteome</keyword>
<keyword evidence="5" id="KW-0418">Kinase</keyword>
<dbReference type="InterPro" id="IPR024604">
    <property type="entry name" value="GSG2_C"/>
</dbReference>
<comment type="catalytic activity">
    <reaction evidence="7">
        <text>L-threonyl-[protein] + ATP = O-phospho-L-threonyl-[protein] + ADP + H(+)</text>
        <dbReference type="Rhea" id="RHEA:46608"/>
        <dbReference type="Rhea" id="RHEA-COMP:11060"/>
        <dbReference type="Rhea" id="RHEA-COMP:11605"/>
        <dbReference type="ChEBI" id="CHEBI:15378"/>
        <dbReference type="ChEBI" id="CHEBI:30013"/>
        <dbReference type="ChEBI" id="CHEBI:30616"/>
        <dbReference type="ChEBI" id="CHEBI:61977"/>
        <dbReference type="ChEBI" id="CHEBI:456216"/>
        <dbReference type="EC" id="2.7.11.1"/>
    </reaction>
</comment>
<dbReference type="PANTHER" id="PTHR24419">
    <property type="entry name" value="INTERLEUKIN-1 RECEPTOR-ASSOCIATED KINASE"/>
    <property type="match status" value="1"/>
</dbReference>
<evidence type="ECO:0000256" key="3">
    <source>
        <dbReference type="ARBA" id="ARBA00022679"/>
    </source>
</evidence>
<evidence type="ECO:0000256" key="1">
    <source>
        <dbReference type="ARBA" id="ARBA00012513"/>
    </source>
</evidence>
<evidence type="ECO:0000256" key="6">
    <source>
        <dbReference type="ARBA" id="ARBA00022840"/>
    </source>
</evidence>
<evidence type="ECO:0000256" key="2">
    <source>
        <dbReference type="ARBA" id="ARBA00022527"/>
    </source>
</evidence>
<evidence type="ECO:0000256" key="5">
    <source>
        <dbReference type="ARBA" id="ARBA00022777"/>
    </source>
</evidence>
<evidence type="ECO:0000313" key="10">
    <source>
        <dbReference type="Proteomes" id="UP000492821"/>
    </source>
</evidence>
<dbReference type="InterPro" id="IPR000719">
    <property type="entry name" value="Prot_kinase_dom"/>
</dbReference>
<evidence type="ECO:0000256" key="8">
    <source>
        <dbReference type="ARBA" id="ARBA00048679"/>
    </source>
</evidence>
<dbReference type="Gene3D" id="3.30.200.20">
    <property type="entry name" value="Phosphorylase Kinase, domain 1"/>
    <property type="match status" value="1"/>
</dbReference>
<keyword evidence="2" id="KW-0723">Serine/threonine-protein kinase</keyword>
<feature type="domain" description="Protein kinase" evidence="9">
    <location>
        <begin position="1"/>
        <end position="275"/>
    </location>
</feature>
<dbReference type="SUPFAM" id="SSF56112">
    <property type="entry name" value="Protein kinase-like (PK-like)"/>
    <property type="match status" value="1"/>
</dbReference>
<dbReference type="SMART" id="SM01331">
    <property type="entry name" value="DUF3635"/>
    <property type="match status" value="1"/>
</dbReference>
<comment type="catalytic activity">
    <reaction evidence="8">
        <text>L-seryl-[protein] + ATP = O-phospho-L-seryl-[protein] + ADP + H(+)</text>
        <dbReference type="Rhea" id="RHEA:17989"/>
        <dbReference type="Rhea" id="RHEA-COMP:9863"/>
        <dbReference type="Rhea" id="RHEA-COMP:11604"/>
        <dbReference type="ChEBI" id="CHEBI:15378"/>
        <dbReference type="ChEBI" id="CHEBI:29999"/>
        <dbReference type="ChEBI" id="CHEBI:30616"/>
        <dbReference type="ChEBI" id="CHEBI:83421"/>
        <dbReference type="ChEBI" id="CHEBI:456216"/>
        <dbReference type="EC" id="2.7.11.1"/>
    </reaction>
</comment>
<reference evidence="10" key="1">
    <citation type="journal article" date="2013" name="Genetics">
        <title>The draft genome and transcriptome of Panagrellus redivivus are shaped by the harsh demands of a free-living lifestyle.</title>
        <authorList>
            <person name="Srinivasan J."/>
            <person name="Dillman A.R."/>
            <person name="Macchietto M.G."/>
            <person name="Heikkinen L."/>
            <person name="Lakso M."/>
            <person name="Fracchia K.M."/>
            <person name="Antoshechkin I."/>
            <person name="Mortazavi A."/>
            <person name="Wong G."/>
            <person name="Sternberg P.W."/>
        </authorList>
    </citation>
    <scope>NUCLEOTIDE SEQUENCE [LARGE SCALE GENOMIC DNA]</scope>
    <source>
        <strain evidence="10">MT8872</strain>
    </source>
</reference>
<dbReference type="EC" id="2.7.11.1" evidence="1"/>
<dbReference type="Proteomes" id="UP000492821">
    <property type="component" value="Unassembled WGS sequence"/>
</dbReference>
<dbReference type="GO" id="GO:0072354">
    <property type="term" value="F:histone H3T3 kinase activity"/>
    <property type="evidence" value="ECO:0007669"/>
    <property type="project" value="TreeGrafter"/>
</dbReference>
<dbReference type="GO" id="GO:0035556">
    <property type="term" value="P:intracellular signal transduction"/>
    <property type="evidence" value="ECO:0007669"/>
    <property type="project" value="TreeGrafter"/>
</dbReference>
<proteinExistence type="predicted"/>
<keyword evidence="4" id="KW-0547">Nucleotide-binding</keyword>
<protein>
    <recommendedName>
        <fullName evidence="1">non-specific serine/threonine protein kinase</fullName>
        <ecNumber evidence="1">2.7.11.1</ecNumber>
    </recommendedName>
</protein>
<dbReference type="Pfam" id="PF12330">
    <property type="entry name" value="Haspin_kinase"/>
    <property type="match status" value="1"/>
</dbReference>
<dbReference type="GO" id="GO:0005634">
    <property type="term" value="C:nucleus"/>
    <property type="evidence" value="ECO:0007669"/>
    <property type="project" value="TreeGrafter"/>
</dbReference>
<name>A0A7E4UQM4_PANRE</name>
<dbReference type="PANTHER" id="PTHR24419:SF18">
    <property type="entry name" value="SERINE_THREONINE-PROTEIN KINASE HASPIN"/>
    <property type="match status" value="1"/>
</dbReference>
<dbReference type="Gene3D" id="1.10.510.10">
    <property type="entry name" value="Transferase(Phosphotransferase) domain 1"/>
    <property type="match status" value="1"/>
</dbReference>
<evidence type="ECO:0000313" key="11">
    <source>
        <dbReference type="WBParaSite" id="Pan_g11551.t1"/>
    </source>
</evidence>
<dbReference type="PROSITE" id="PS50011">
    <property type="entry name" value="PROTEIN_KINASE_DOM"/>
    <property type="match status" value="1"/>
</dbReference>
<keyword evidence="3" id="KW-0808">Transferase</keyword>
<dbReference type="AlphaFoldDB" id="A0A7E4UQM4"/>
<keyword evidence="6" id="KW-0067">ATP-binding</keyword>